<dbReference type="GO" id="GO:0006508">
    <property type="term" value="P:proteolysis"/>
    <property type="evidence" value="ECO:0007669"/>
    <property type="project" value="UniProtKB-KW"/>
</dbReference>
<sequence length="254" mass="28300">MDKVTAETQHKSFVGLDLKSDSPGTFTARIATLNVIDKDGDVTLPGAFPNGKNILISAYMHSIWADSLPVGKGVIREEKNEVFVDGTFYLNTTAGKEHYETIKNAPELQEWSYGFRVLEVAENTPWNDNPKVWRVLKKMDVFEASPVLRGAGVNTGTLSIKSEEGITFTGQSEAVLAAVKDLTTRVKSLADLRRKEGRKLSPAFREKLEEQIKTITEMTEELKSLLATPQQPDKAIIASLYLRCQKTLKKLEEI</sequence>
<keyword evidence="1" id="KW-1188">Viral release from host cell</keyword>
<dbReference type="AlphaFoldDB" id="A0A142VA09"/>
<dbReference type="Proteomes" id="UP000076394">
    <property type="component" value="Chromosome"/>
</dbReference>
<dbReference type="EMBL" id="CP011127">
    <property type="protein sequence ID" value="AMU86670.1"/>
    <property type="molecule type" value="Genomic_DNA"/>
</dbReference>
<protein>
    <submittedName>
        <fullName evidence="5">Peptidase U35</fullName>
    </submittedName>
</protein>
<evidence type="ECO:0000256" key="1">
    <source>
        <dbReference type="ARBA" id="ARBA00022612"/>
    </source>
</evidence>
<dbReference type="RefSeq" id="WP_062900244.1">
    <property type="nucleotide sequence ID" value="NZ_CP011127.1"/>
</dbReference>
<reference evidence="5 6" key="1">
    <citation type="submission" date="2015-03" db="EMBL/GenBank/DDBJ databases">
        <title>Genomic characterization of Dehalococcoides mccartyi strain 11a5, an unusal plasmid-containing chloroethene dechlorinator.</title>
        <authorList>
            <person name="Zhao S."/>
            <person name="Ding C."/>
            <person name="He J."/>
        </authorList>
    </citation>
    <scope>NUCLEOTIDE SEQUENCE [LARGE SCALE GENOMIC DNA]</scope>
    <source>
        <strain evidence="5 6">11a5</strain>
    </source>
</reference>
<evidence type="ECO:0000256" key="3">
    <source>
        <dbReference type="ARBA" id="ARBA00022801"/>
    </source>
</evidence>
<organism evidence="5 6">
    <name type="scientific">Dehalococcoides mccartyi</name>
    <dbReference type="NCBI Taxonomy" id="61435"/>
    <lineage>
        <taxon>Bacteria</taxon>
        <taxon>Bacillati</taxon>
        <taxon>Chloroflexota</taxon>
        <taxon>Dehalococcoidia</taxon>
        <taxon>Dehalococcoidales</taxon>
        <taxon>Dehalococcoidaceae</taxon>
        <taxon>Dehalococcoides</taxon>
    </lineage>
</organism>
<feature type="domain" description="Prohead serine protease" evidence="4">
    <location>
        <begin position="77"/>
        <end position="155"/>
    </location>
</feature>
<evidence type="ECO:0000313" key="6">
    <source>
        <dbReference type="Proteomes" id="UP000076394"/>
    </source>
</evidence>
<dbReference type="GO" id="GO:0008233">
    <property type="term" value="F:peptidase activity"/>
    <property type="evidence" value="ECO:0007669"/>
    <property type="project" value="UniProtKB-KW"/>
</dbReference>
<proteinExistence type="predicted"/>
<keyword evidence="2" id="KW-0645">Protease</keyword>
<dbReference type="InterPro" id="IPR054613">
    <property type="entry name" value="Peptidase_S78_dom"/>
</dbReference>
<dbReference type="Pfam" id="PF04586">
    <property type="entry name" value="Peptidase_S78"/>
    <property type="match status" value="1"/>
</dbReference>
<evidence type="ECO:0000256" key="2">
    <source>
        <dbReference type="ARBA" id="ARBA00022670"/>
    </source>
</evidence>
<evidence type="ECO:0000259" key="4">
    <source>
        <dbReference type="Pfam" id="PF04586"/>
    </source>
</evidence>
<name>A0A142VA09_9CHLR</name>
<gene>
    <name evidence="5" type="ORF">Dm11a5_0844</name>
</gene>
<keyword evidence="3" id="KW-0378">Hydrolase</keyword>
<dbReference type="PATRIC" id="fig|61435.8.peg.842"/>
<accession>A0A142VA09</accession>
<evidence type="ECO:0000313" key="5">
    <source>
        <dbReference type="EMBL" id="AMU86670.1"/>
    </source>
</evidence>
<dbReference type="OrthoDB" id="8444243at2"/>